<dbReference type="Pfam" id="PF13149">
    <property type="entry name" value="Mfa_like_1"/>
    <property type="match status" value="1"/>
</dbReference>
<dbReference type="Gene3D" id="2.60.40.2630">
    <property type="match status" value="1"/>
</dbReference>
<evidence type="ECO:0008006" key="4">
    <source>
        <dbReference type="Google" id="ProtNLM"/>
    </source>
</evidence>
<evidence type="ECO:0000256" key="1">
    <source>
        <dbReference type="SAM" id="SignalP"/>
    </source>
</evidence>
<evidence type="ECO:0000313" key="2">
    <source>
        <dbReference type="EMBL" id="QCD36386.1"/>
    </source>
</evidence>
<dbReference type="KEGG" id="mgod:E7746_11090"/>
<feature type="chain" id="PRO_5020421251" description="Fimbrillin family protein" evidence="1">
    <location>
        <begin position="27"/>
        <end position="388"/>
    </location>
</feature>
<name>A0A4P7VN51_9BACT</name>
<dbReference type="Gene3D" id="2.60.40.2620">
    <property type="entry name" value="Fimbrillin-like"/>
    <property type="match status" value="1"/>
</dbReference>
<protein>
    <recommendedName>
        <fullName evidence="4">Fimbrillin family protein</fullName>
    </recommendedName>
</protein>
<keyword evidence="1" id="KW-0732">Signal</keyword>
<proteinExistence type="predicted"/>
<reference evidence="2 3" key="1">
    <citation type="submission" date="2019-02" db="EMBL/GenBank/DDBJ databases">
        <title>Isolation and identification of novel species under the genus Muribaculum.</title>
        <authorList>
            <person name="Miyake S."/>
            <person name="Ding Y."/>
            <person name="Low A."/>
            <person name="Soh M."/>
            <person name="Seedorf H."/>
        </authorList>
    </citation>
    <scope>NUCLEOTIDE SEQUENCE [LARGE SCALE GENOMIC DNA]</scope>
    <source>
        <strain evidence="2 3">TLL-A4</strain>
    </source>
</reference>
<organism evidence="2 3">
    <name type="scientific">Muribaculum gordoncarteri</name>
    <dbReference type="NCBI Taxonomy" id="2530390"/>
    <lineage>
        <taxon>Bacteria</taxon>
        <taxon>Pseudomonadati</taxon>
        <taxon>Bacteroidota</taxon>
        <taxon>Bacteroidia</taxon>
        <taxon>Bacteroidales</taxon>
        <taxon>Muribaculaceae</taxon>
        <taxon>Muribaculum</taxon>
    </lineage>
</organism>
<dbReference type="Proteomes" id="UP000297031">
    <property type="component" value="Chromosome"/>
</dbReference>
<feature type="signal peptide" evidence="1">
    <location>
        <begin position="1"/>
        <end position="26"/>
    </location>
</feature>
<gene>
    <name evidence="2" type="ORF">E7746_11090</name>
</gene>
<dbReference type="CDD" id="cd13120">
    <property type="entry name" value="BF2867_like_N"/>
    <property type="match status" value="1"/>
</dbReference>
<evidence type="ECO:0000313" key="3">
    <source>
        <dbReference type="Proteomes" id="UP000297031"/>
    </source>
</evidence>
<dbReference type="EMBL" id="CP039393">
    <property type="protein sequence ID" value="QCD36386.1"/>
    <property type="molecule type" value="Genomic_DNA"/>
</dbReference>
<keyword evidence="3" id="KW-1185">Reference proteome</keyword>
<accession>A0A4P7VN51</accession>
<dbReference type="InterPro" id="IPR042278">
    <property type="entry name" value="Mfa-like_1_N"/>
</dbReference>
<sequence length="388" mass="41101">MKHPIMKLYNLINGCTALLVVALMTACSDKGGDSPDTGNTGTPDDDQTVAVGITTEVITRANVTTEFTSGAEMNIYPKTYGRLDAPNMVENVKATMGGSGWTIAPEIRIKKGQNAFLYAVAPFNAAYTDPAAIPVNITEQVDLLYSGEYVPASFTTHNVKLNMKHALALAAFNIASQGYTGAGTLTSLGISGEEVYTSGKMNVSTGKITVEGKDPLNVGVSKTVAAGGWNSDLPRVWVIPFSTKGKPATLTAVIDGKSYVIDFPEVEMRTGFQYVFHLVLTNTGLVFIPSMTEIVSLNVADDAMEAMEGYGILKFGFTGSTFTFPYFTGDNVFGTILPASGAGASYAIGGSLDLATPDTKDIVVETWNSTGFELNNLEGIESIDISGY</sequence>
<dbReference type="PROSITE" id="PS51257">
    <property type="entry name" value="PROKAR_LIPOPROTEIN"/>
    <property type="match status" value="1"/>
</dbReference>
<dbReference type="InterPro" id="IPR025049">
    <property type="entry name" value="Mfa-like_1"/>
</dbReference>
<dbReference type="AlphaFoldDB" id="A0A4P7VN51"/>
<dbReference type="OrthoDB" id="1096353at2"/>